<accession>A0A3L9MII6</accession>
<name>A0A3L9MII6_9FLAO</name>
<comment type="caution">
    <text evidence="2">The sequence shown here is derived from an EMBL/GenBank/DDBJ whole genome shotgun (WGS) entry which is preliminary data.</text>
</comment>
<feature type="domain" description="DUF4296" evidence="1">
    <location>
        <begin position="25"/>
        <end position="108"/>
    </location>
</feature>
<dbReference type="EMBL" id="RDOJ01000007">
    <property type="protein sequence ID" value="RLZ10449.1"/>
    <property type="molecule type" value="Genomic_DNA"/>
</dbReference>
<evidence type="ECO:0000259" key="1">
    <source>
        <dbReference type="Pfam" id="PF14129"/>
    </source>
</evidence>
<protein>
    <submittedName>
        <fullName evidence="2">DUF4296 domain-containing protein</fullName>
    </submittedName>
</protein>
<dbReference type="AlphaFoldDB" id="A0A3L9MII6"/>
<organism evidence="2 3">
    <name type="scientific">Faecalibacter macacae</name>
    <dbReference type="NCBI Taxonomy" id="1859289"/>
    <lineage>
        <taxon>Bacteria</taxon>
        <taxon>Pseudomonadati</taxon>
        <taxon>Bacteroidota</taxon>
        <taxon>Flavobacteriia</taxon>
        <taxon>Flavobacteriales</taxon>
        <taxon>Weeksellaceae</taxon>
        <taxon>Faecalibacter</taxon>
    </lineage>
</organism>
<sequence>MKKLAYIFILLIGIVSCSKPYAKKPDNLLSKSEMKNILVDIYTSQQMMNSIQGQSSNQVLDIAKNTMYIFENHETTHKIFEESFKYYYTQTGDYQKILDQVIDELKDKLSEEELKRYEEIQSQVQQPQ</sequence>
<proteinExistence type="predicted"/>
<evidence type="ECO:0000313" key="3">
    <source>
        <dbReference type="Proteomes" id="UP000275348"/>
    </source>
</evidence>
<dbReference type="RefSeq" id="WP_121934395.1">
    <property type="nucleotide sequence ID" value="NZ_RDOJ01000007.1"/>
</dbReference>
<dbReference type="OrthoDB" id="1525222at2"/>
<dbReference type="PROSITE" id="PS51257">
    <property type="entry name" value="PROKAR_LIPOPROTEIN"/>
    <property type="match status" value="1"/>
</dbReference>
<evidence type="ECO:0000313" key="2">
    <source>
        <dbReference type="EMBL" id="RLZ10449.1"/>
    </source>
</evidence>
<dbReference type="Proteomes" id="UP000275348">
    <property type="component" value="Unassembled WGS sequence"/>
</dbReference>
<keyword evidence="3" id="KW-1185">Reference proteome</keyword>
<reference evidence="2 3" key="1">
    <citation type="submission" date="2018-10" db="EMBL/GenBank/DDBJ databases">
        <authorList>
            <person name="Chen X."/>
        </authorList>
    </citation>
    <scope>NUCLEOTIDE SEQUENCE [LARGE SCALE GENOMIC DNA]</scope>
    <source>
        <strain evidence="2 3">YIM 102668</strain>
    </source>
</reference>
<dbReference type="Pfam" id="PF14129">
    <property type="entry name" value="DUF4296"/>
    <property type="match status" value="1"/>
</dbReference>
<dbReference type="InterPro" id="IPR025381">
    <property type="entry name" value="DUF4296"/>
</dbReference>
<gene>
    <name evidence="2" type="ORF">EAH69_06565</name>
</gene>